<dbReference type="InterPro" id="IPR023149">
    <property type="entry name" value="Trans_acon_MeTrfase_C"/>
</dbReference>
<dbReference type="OrthoDB" id="9795085at2"/>
<evidence type="ECO:0000313" key="2">
    <source>
        <dbReference type="Proteomes" id="UP000233597"/>
    </source>
</evidence>
<dbReference type="GO" id="GO:0032259">
    <property type="term" value="P:methylation"/>
    <property type="evidence" value="ECO:0007669"/>
    <property type="project" value="UniProtKB-KW"/>
</dbReference>
<organism evidence="1 2">
    <name type="scientific">Thalassospira marina</name>
    <dbReference type="NCBI Taxonomy" id="2048283"/>
    <lineage>
        <taxon>Bacteria</taxon>
        <taxon>Pseudomonadati</taxon>
        <taxon>Pseudomonadota</taxon>
        <taxon>Alphaproteobacteria</taxon>
        <taxon>Rhodospirillales</taxon>
        <taxon>Thalassospiraceae</taxon>
        <taxon>Thalassospira</taxon>
    </lineage>
</organism>
<gene>
    <name evidence="1" type="ORF">COO20_23960</name>
</gene>
<keyword evidence="1" id="KW-0808">Transferase</keyword>
<dbReference type="Pfam" id="PF13489">
    <property type="entry name" value="Methyltransf_23"/>
    <property type="match status" value="1"/>
</dbReference>
<dbReference type="AlphaFoldDB" id="A0A2N3KD63"/>
<protein>
    <submittedName>
        <fullName evidence="1">Trans-aconitate methyltransferase</fullName>
    </submittedName>
</protein>
<dbReference type="InterPro" id="IPR029063">
    <property type="entry name" value="SAM-dependent_MTases_sf"/>
</dbReference>
<dbReference type="CDD" id="cd02440">
    <property type="entry name" value="AdoMet_MTases"/>
    <property type="match status" value="1"/>
</dbReference>
<keyword evidence="1" id="KW-0489">Methyltransferase</keyword>
<dbReference type="GO" id="GO:0030798">
    <property type="term" value="F:trans-aconitate 2-methyltransferase activity"/>
    <property type="evidence" value="ECO:0007669"/>
    <property type="project" value="InterPro"/>
</dbReference>
<dbReference type="Gene3D" id="1.10.150.290">
    <property type="entry name" value="S-adenosyl-L-methionine-dependent methyltransferases"/>
    <property type="match status" value="1"/>
</dbReference>
<sequence length="266" mass="29639">MSNTHWDPVKYGLFGDERRRPAIDLIARLPKPAQGFSPENIVDLGCGPGTVTSLLADAFGLDGNMPTITGVDHSAEMLEKARKHDDRITWQQHDIATWEPEKPVDLLFTNAALQWVPGHANLLPRLCGFVKPGGLIAIQVPNNFLAPSHQLINEAGEKWEKEVAAAQDQIKIMRPGDYFDVLIPHCSNVDLWQTQYCHVLKGEDPVFNWVSSTALRPVLANLPDDDAREAFCAHYKTRLSQVYPPRPDGLTLFPFNRLFIVASKAG</sequence>
<evidence type="ECO:0000313" key="1">
    <source>
        <dbReference type="EMBL" id="PKR48481.1"/>
    </source>
</evidence>
<dbReference type="PANTHER" id="PTHR43861:SF1">
    <property type="entry name" value="TRANS-ACONITATE 2-METHYLTRANSFERASE"/>
    <property type="match status" value="1"/>
</dbReference>
<dbReference type="Proteomes" id="UP000233597">
    <property type="component" value="Unassembled WGS sequence"/>
</dbReference>
<dbReference type="RefSeq" id="WP_101271193.1">
    <property type="nucleotide sequence ID" value="NZ_NWTK01000022.1"/>
</dbReference>
<dbReference type="SUPFAM" id="SSF53335">
    <property type="entry name" value="S-adenosyl-L-methionine-dependent methyltransferases"/>
    <property type="match status" value="1"/>
</dbReference>
<proteinExistence type="predicted"/>
<accession>A0A2N3KD63</accession>
<name>A0A2N3KD63_9PROT</name>
<dbReference type="EMBL" id="NWTK01000022">
    <property type="protein sequence ID" value="PKR48481.1"/>
    <property type="molecule type" value="Genomic_DNA"/>
</dbReference>
<dbReference type="PANTHER" id="PTHR43861">
    <property type="entry name" value="TRANS-ACONITATE 2-METHYLTRANSFERASE-RELATED"/>
    <property type="match status" value="1"/>
</dbReference>
<reference evidence="1 2" key="1">
    <citation type="submission" date="2017-09" db="EMBL/GenBank/DDBJ databases">
        <title>Biodiversity and function of Thalassospira species in the particle-attached aromatic-hydrocarbon-degrading consortia from the surface seawater of the South China Sea.</title>
        <authorList>
            <person name="Dong C."/>
            <person name="Liu R."/>
            <person name="Shao Z."/>
        </authorList>
    </citation>
    <scope>NUCLEOTIDE SEQUENCE [LARGE SCALE GENOMIC DNA]</scope>
    <source>
        <strain evidence="1 2">CSC1P2</strain>
    </source>
</reference>
<dbReference type="Gene3D" id="3.40.50.150">
    <property type="entry name" value="Vaccinia Virus protein VP39"/>
    <property type="match status" value="1"/>
</dbReference>
<comment type="caution">
    <text evidence="1">The sequence shown here is derived from an EMBL/GenBank/DDBJ whole genome shotgun (WGS) entry which is preliminary data.</text>
</comment>